<evidence type="ECO:0000256" key="2">
    <source>
        <dbReference type="ARBA" id="ARBA00023125"/>
    </source>
</evidence>
<evidence type="ECO:0008006" key="6">
    <source>
        <dbReference type="Google" id="ProtNLM"/>
    </source>
</evidence>
<keyword evidence="2" id="KW-0238">DNA-binding</keyword>
<comment type="caution">
    <text evidence="4">The sequence shown here is derived from an EMBL/GenBank/DDBJ whole genome shotgun (WGS) entry which is preliminary data.</text>
</comment>
<keyword evidence="5" id="KW-1185">Reference proteome</keyword>
<dbReference type="Proteomes" id="UP001596956">
    <property type="component" value="Unassembled WGS sequence"/>
</dbReference>
<sequence length="138" mass="14904">RVAGAADEGAVLGRNLHLLRPDPEHVDPWFLAGFLGESANLRRAGTGSTVVRVDARRLRLPLAGIAQQRAYGRAFRELHAFGNDLRRAVDLAEELTNSLADGLRGAALLPPSDWESEQEDEPGDDRDGRGGRVAALDT</sequence>
<dbReference type="EMBL" id="JBHTHR010000045">
    <property type="protein sequence ID" value="MFD0800360.1"/>
    <property type="molecule type" value="Genomic_DNA"/>
</dbReference>
<reference evidence="5" key="1">
    <citation type="journal article" date="2019" name="Int. J. Syst. Evol. Microbiol.">
        <title>The Global Catalogue of Microorganisms (GCM) 10K type strain sequencing project: providing services to taxonomists for standard genome sequencing and annotation.</title>
        <authorList>
            <consortium name="The Broad Institute Genomics Platform"/>
            <consortium name="The Broad Institute Genome Sequencing Center for Infectious Disease"/>
            <person name="Wu L."/>
            <person name="Ma J."/>
        </authorList>
    </citation>
    <scope>NUCLEOTIDE SEQUENCE [LARGE SCALE GENOMIC DNA]</scope>
    <source>
        <strain evidence="5">CCUG 63369</strain>
    </source>
</reference>
<evidence type="ECO:0000256" key="3">
    <source>
        <dbReference type="SAM" id="MobiDB-lite"/>
    </source>
</evidence>
<keyword evidence="1" id="KW-0680">Restriction system</keyword>
<feature type="non-terminal residue" evidence="4">
    <location>
        <position position="1"/>
    </location>
</feature>
<name>A0ABW3BB95_9ACTN</name>
<accession>A0ABW3BB95</accession>
<evidence type="ECO:0000313" key="5">
    <source>
        <dbReference type="Proteomes" id="UP001596956"/>
    </source>
</evidence>
<dbReference type="Gene3D" id="3.90.220.20">
    <property type="entry name" value="DNA methylase specificity domains"/>
    <property type="match status" value="1"/>
</dbReference>
<protein>
    <recommendedName>
        <fullName evidence="6">SAM-dependent methyltransferase</fullName>
    </recommendedName>
</protein>
<feature type="region of interest" description="Disordered" evidence="3">
    <location>
        <begin position="106"/>
        <end position="138"/>
    </location>
</feature>
<evidence type="ECO:0000313" key="4">
    <source>
        <dbReference type="EMBL" id="MFD0800360.1"/>
    </source>
</evidence>
<dbReference type="InterPro" id="IPR044946">
    <property type="entry name" value="Restrct_endonuc_typeI_TRD_sf"/>
</dbReference>
<proteinExistence type="predicted"/>
<evidence type="ECO:0000256" key="1">
    <source>
        <dbReference type="ARBA" id="ARBA00022747"/>
    </source>
</evidence>
<feature type="compositionally biased region" description="Acidic residues" evidence="3">
    <location>
        <begin position="114"/>
        <end position="124"/>
    </location>
</feature>
<organism evidence="4 5">
    <name type="scientific">Streptomonospora algeriensis</name>
    <dbReference type="NCBI Taxonomy" id="995084"/>
    <lineage>
        <taxon>Bacteria</taxon>
        <taxon>Bacillati</taxon>
        <taxon>Actinomycetota</taxon>
        <taxon>Actinomycetes</taxon>
        <taxon>Streptosporangiales</taxon>
        <taxon>Nocardiopsidaceae</taxon>
        <taxon>Streptomonospora</taxon>
    </lineage>
</organism>
<gene>
    <name evidence="4" type="ORF">ACFQZU_03375</name>
</gene>
<dbReference type="SUPFAM" id="SSF116734">
    <property type="entry name" value="DNA methylase specificity domain"/>
    <property type="match status" value="1"/>
</dbReference>